<evidence type="ECO:0000256" key="8">
    <source>
        <dbReference type="SAM" id="MobiDB-lite"/>
    </source>
</evidence>
<dbReference type="Gene3D" id="3.40.50.410">
    <property type="entry name" value="von Willebrand factor, type A domain"/>
    <property type="match status" value="1"/>
</dbReference>
<comment type="caution">
    <text evidence="10">The sequence shown here is derived from an EMBL/GenBank/DDBJ whole genome shotgun (WGS) entry which is preliminary data.</text>
</comment>
<organism evidence="10 11">
    <name type="scientific">Heterostelium pallidum (strain ATCC 26659 / Pp 5 / PN500)</name>
    <name type="common">Cellular slime mold</name>
    <name type="synonym">Polysphondylium pallidum</name>
    <dbReference type="NCBI Taxonomy" id="670386"/>
    <lineage>
        <taxon>Eukaryota</taxon>
        <taxon>Amoebozoa</taxon>
        <taxon>Evosea</taxon>
        <taxon>Eumycetozoa</taxon>
        <taxon>Dictyostelia</taxon>
        <taxon>Acytosteliales</taxon>
        <taxon>Acytosteliaceae</taxon>
        <taxon>Heterostelium</taxon>
    </lineage>
</organism>
<protein>
    <submittedName>
        <fullName evidence="10">Protein serine/threonine kinase</fullName>
    </submittedName>
</protein>
<dbReference type="Gene3D" id="3.30.200.20">
    <property type="entry name" value="Phosphorylase Kinase, domain 1"/>
    <property type="match status" value="1"/>
</dbReference>
<dbReference type="RefSeq" id="XP_020427171.1">
    <property type="nucleotide sequence ID" value="XM_020582471.1"/>
</dbReference>
<dbReference type="GeneID" id="31367190"/>
<dbReference type="GO" id="GO:0005524">
    <property type="term" value="F:ATP binding"/>
    <property type="evidence" value="ECO:0007669"/>
    <property type="project" value="InterPro"/>
</dbReference>
<feature type="compositionally biased region" description="Basic residues" evidence="8">
    <location>
        <begin position="70"/>
        <end position="90"/>
    </location>
</feature>
<dbReference type="STRING" id="670386.D3BUA3"/>
<keyword evidence="6" id="KW-0732">Signal</keyword>
<evidence type="ECO:0000256" key="2">
    <source>
        <dbReference type="ARBA" id="ARBA00008651"/>
    </source>
</evidence>
<dbReference type="SUPFAM" id="SSF53300">
    <property type="entry name" value="vWA-like"/>
    <property type="match status" value="1"/>
</dbReference>
<dbReference type="SMART" id="SM00811">
    <property type="entry name" value="Alpha_kinase"/>
    <property type="match status" value="1"/>
</dbReference>
<dbReference type="EMBL" id="ADBJ01000059">
    <property type="protein sequence ID" value="EFA75037.1"/>
    <property type="molecule type" value="Genomic_DNA"/>
</dbReference>
<dbReference type="PANTHER" id="PTHR47763">
    <property type="entry name" value="ALPHA-PROTEIN KINASE VWKA"/>
    <property type="match status" value="1"/>
</dbReference>
<accession>D3BUA3</accession>
<dbReference type="PANTHER" id="PTHR47763:SF4">
    <property type="entry name" value="ALPHA-PROTEIN KINASE VWKA"/>
    <property type="match status" value="1"/>
</dbReference>
<reference evidence="10 11" key="1">
    <citation type="journal article" date="2011" name="Genome Res.">
        <title>Phylogeny-wide analysis of social amoeba genomes highlights ancient origins for complex intercellular communication.</title>
        <authorList>
            <person name="Heidel A.J."/>
            <person name="Lawal H.M."/>
            <person name="Felder M."/>
            <person name="Schilde C."/>
            <person name="Helps N.R."/>
            <person name="Tunggal B."/>
            <person name="Rivero F."/>
            <person name="John U."/>
            <person name="Schleicher M."/>
            <person name="Eichinger L."/>
            <person name="Platzer M."/>
            <person name="Noegel A.A."/>
            <person name="Schaap P."/>
            <person name="Gloeckner G."/>
        </authorList>
    </citation>
    <scope>NUCLEOTIDE SEQUENCE [LARGE SCALE GENOMIC DNA]</scope>
    <source>
        <strain evidence="11">ATCC 26659 / Pp 5 / PN500</strain>
    </source>
</reference>
<gene>
    <name evidence="10" type="primary">vwkA</name>
    <name evidence="10" type="ORF">PPL_11722</name>
</gene>
<dbReference type="GO" id="GO:0004674">
    <property type="term" value="F:protein serine/threonine kinase activity"/>
    <property type="evidence" value="ECO:0007669"/>
    <property type="project" value="UniProtKB-KW"/>
</dbReference>
<sequence length="733" mass="85144">MSDLKRNKDEDIEPWLIRGGDGADYPLPPPPLGLPLHPPPRFHPYGLPLHSSPPLQALPPPPISPLSPHLHPHPHPYFHPHAHPHAHPHPHPHDFGHGHPHPHAHPHPHHHGHGHGHGHHPFHHHGHDHHHDHHDHHHGHHGHHEHHHNHHNHHNNNDQHERRRSGDENIDKISPSIKEITEIQQQQEQQQKQQHFKEQEQELHKLSLEKIRARELVNELLKDLPTEKPIGNIATQNLDLCFLLDCTASMQPYIDRVKNDIALLYNNIVAKFTNLDLQFAAVCYSDFDRGDKRTSSLPFTKSTNEFMMFLSNVVAAGGDDGPEDVFGGFKVVFENTWRKQSIKVLIHICDAPCHGNQYHRFQDNYPNGDPFGITHEQVVDNICRFDLNYFFGYVNIDSTSSMIHILSQTLKILSNNQLQINSFDAKDIQSLSDNVYRAVSESIQRRQQQQHKQQDQQQQQLQQKQLQLQIPKEIDNNIDKELPDWSTIREVRVYQRKFQLPRVLFECLEPNFEMNIQEIKCNLKIAPKPFAKGTNNSISGQTSLLINSFFRRYSYYGHNVTNNKRAVLKLFINEADTSRGRRRQYYDYMETQTIAAKFAFEFNREFRKDVITFGVSKVIEGMDKDIYYGLETFYDGDYEKYNSVVGWKNHSLEPVIQAFSHWTYVISDKSTIVVDLEGVVTDRGLILMDPVIHSIHLKRYGTTNQGQQGIDNFFKTHTCNQHCYDMRLTKSKP</sequence>
<comment type="similarity">
    <text evidence="2">Belongs to the protein kinase superfamily. Alpha-type protein kinase family. ALPK subfamily.</text>
</comment>
<evidence type="ECO:0000259" key="9">
    <source>
        <dbReference type="PROSITE" id="PS51158"/>
    </source>
</evidence>
<dbReference type="InterPro" id="IPR036465">
    <property type="entry name" value="vWFA_dom_sf"/>
</dbReference>
<evidence type="ECO:0000256" key="3">
    <source>
        <dbReference type="ARBA" id="ARBA00022525"/>
    </source>
</evidence>
<dbReference type="InterPro" id="IPR011009">
    <property type="entry name" value="Kinase-like_dom_sf"/>
</dbReference>
<feature type="compositionally biased region" description="Pro residues" evidence="8">
    <location>
        <begin position="56"/>
        <end position="65"/>
    </location>
</feature>
<dbReference type="SUPFAM" id="SSF56112">
    <property type="entry name" value="Protein kinase-like (PK-like)"/>
    <property type="match status" value="1"/>
</dbReference>
<evidence type="ECO:0000256" key="6">
    <source>
        <dbReference type="ARBA" id="ARBA00022729"/>
    </source>
</evidence>
<evidence type="ECO:0000256" key="7">
    <source>
        <dbReference type="ARBA" id="ARBA00022777"/>
    </source>
</evidence>
<evidence type="ECO:0000256" key="1">
    <source>
        <dbReference type="ARBA" id="ARBA00004613"/>
    </source>
</evidence>
<evidence type="ECO:0000313" key="10">
    <source>
        <dbReference type="EMBL" id="EFA75037.1"/>
    </source>
</evidence>
<dbReference type="OMA" id="HKNWEDI"/>
<keyword evidence="3" id="KW-0964">Secreted</keyword>
<feature type="region of interest" description="Disordered" evidence="8">
    <location>
        <begin position="1"/>
        <end position="169"/>
    </location>
</feature>
<dbReference type="InterPro" id="IPR056861">
    <property type="entry name" value="HMCN1-like_VWA"/>
</dbReference>
<keyword evidence="11" id="KW-1185">Reference proteome</keyword>
<feature type="compositionally biased region" description="Low complexity" evidence="8">
    <location>
        <begin position="182"/>
        <end position="193"/>
    </location>
</feature>
<evidence type="ECO:0000313" key="11">
    <source>
        <dbReference type="Proteomes" id="UP000001396"/>
    </source>
</evidence>
<comment type="subcellular location">
    <subcellularLocation>
        <location evidence="1">Secreted</location>
    </subcellularLocation>
</comment>
<dbReference type="Pfam" id="PF25106">
    <property type="entry name" value="VWA_4"/>
    <property type="match status" value="1"/>
</dbReference>
<feature type="compositionally biased region" description="Pro residues" evidence="8">
    <location>
        <begin position="26"/>
        <end position="42"/>
    </location>
</feature>
<keyword evidence="4" id="KW-0723">Serine/threonine-protein kinase</keyword>
<feature type="domain" description="Alpha-type protein kinase" evidence="9">
    <location>
        <begin position="506"/>
        <end position="731"/>
    </location>
</feature>
<dbReference type="Gene3D" id="3.20.200.10">
    <property type="entry name" value="MHCK/EF2 kinase"/>
    <property type="match status" value="1"/>
</dbReference>
<feature type="compositionally biased region" description="Basic and acidic residues" evidence="8">
    <location>
        <begin position="155"/>
        <end position="169"/>
    </location>
</feature>
<dbReference type="CDD" id="cd16970">
    <property type="entry name" value="Alpha_kinase_VwkA_like"/>
    <property type="match status" value="1"/>
</dbReference>
<proteinExistence type="inferred from homology"/>
<dbReference type="InterPro" id="IPR004166">
    <property type="entry name" value="a-kinase_dom"/>
</dbReference>
<feature type="region of interest" description="Disordered" evidence="8">
    <location>
        <begin position="181"/>
        <end position="200"/>
    </location>
</feature>
<feature type="compositionally biased region" description="Basic residues" evidence="8">
    <location>
        <begin position="98"/>
        <end position="154"/>
    </location>
</feature>
<dbReference type="AlphaFoldDB" id="D3BUA3"/>
<dbReference type="PROSITE" id="PS51158">
    <property type="entry name" value="ALPHA_KINASE"/>
    <property type="match status" value="1"/>
</dbReference>
<keyword evidence="5" id="KW-0808">Transferase</keyword>
<keyword evidence="7 10" id="KW-0418">Kinase</keyword>
<dbReference type="Proteomes" id="UP000001396">
    <property type="component" value="Unassembled WGS sequence"/>
</dbReference>
<evidence type="ECO:0000256" key="4">
    <source>
        <dbReference type="ARBA" id="ARBA00022527"/>
    </source>
</evidence>
<dbReference type="InParanoid" id="D3BUA3"/>
<evidence type="ECO:0000256" key="5">
    <source>
        <dbReference type="ARBA" id="ARBA00022679"/>
    </source>
</evidence>
<dbReference type="Pfam" id="PF02816">
    <property type="entry name" value="Alpha_kinase"/>
    <property type="match status" value="1"/>
</dbReference>
<dbReference type="InterPro" id="IPR052969">
    <property type="entry name" value="Thr-specific_kinase-like"/>
</dbReference>
<name>D3BUA3_HETP5</name>